<dbReference type="InterPro" id="IPR015943">
    <property type="entry name" value="WD40/YVTN_repeat-like_dom_sf"/>
</dbReference>
<feature type="compositionally biased region" description="Basic and acidic residues" evidence="4">
    <location>
        <begin position="464"/>
        <end position="479"/>
    </location>
</feature>
<dbReference type="EMBL" id="NAJL01000004">
    <property type="protein sequence ID" value="TKA32770.1"/>
    <property type="molecule type" value="Genomic_DNA"/>
</dbReference>
<dbReference type="InterPro" id="IPR033010">
    <property type="entry name" value="Cdc20/Fizzy"/>
</dbReference>
<dbReference type="GO" id="GO:0010997">
    <property type="term" value="F:anaphase-promoting complex binding"/>
    <property type="evidence" value="ECO:0007669"/>
    <property type="project" value="InterPro"/>
</dbReference>
<feature type="repeat" description="WD" evidence="3">
    <location>
        <begin position="1019"/>
        <end position="1051"/>
    </location>
</feature>
<dbReference type="GO" id="GO:1990757">
    <property type="term" value="F:ubiquitin ligase activator activity"/>
    <property type="evidence" value="ECO:0007669"/>
    <property type="project" value="TreeGrafter"/>
</dbReference>
<evidence type="ECO:0000256" key="3">
    <source>
        <dbReference type="PROSITE-ProRule" id="PRU00221"/>
    </source>
</evidence>
<evidence type="ECO:0000256" key="4">
    <source>
        <dbReference type="SAM" id="MobiDB-lite"/>
    </source>
</evidence>
<dbReference type="GO" id="GO:1905786">
    <property type="term" value="P:positive regulation of anaphase-promoting complex-dependent catabolic process"/>
    <property type="evidence" value="ECO:0007669"/>
    <property type="project" value="TreeGrafter"/>
</dbReference>
<dbReference type="SUPFAM" id="SSF50978">
    <property type="entry name" value="WD40 repeat-like"/>
    <property type="match status" value="1"/>
</dbReference>
<keyword evidence="6" id="KW-1185">Reference proteome</keyword>
<dbReference type="SMART" id="SM00320">
    <property type="entry name" value="WD40"/>
    <property type="match status" value="3"/>
</dbReference>
<evidence type="ECO:0000313" key="6">
    <source>
        <dbReference type="Proteomes" id="UP000308549"/>
    </source>
</evidence>
<accession>A0A4U0UBG2</accession>
<sequence>MQHAAKGFATRPGRKVWSAVAAAVGAFGVAGAARSANQLDIQVSPQNEFNGTEERSSAQETAVSNAGGKVDGPDEVGEPAIVGEHSDSGTASLAEGESDQHAQQLLGDHLHQRTEESRADPIKELAAHEAVTTETADFALIGAQAAQKLHSAGSHFAELPDESLRVHDDSFAGQSNASRQRLSEVQSTPQLNRNYSSSRAASRRYSDPSVAIQQRFHFGKWLRQSVQHGLSLVSDTAAKKLQDLREFRRAFTRTRQDVGSATQRSVKRQPYVEHDRGRSRRRHSSSTESVGPTRHGRLRDDSGAAYSGRGTWASASQATGDRYRTGSDDDLVGYVPETVGYYTGPNTSQFGGPPQYQRKTLMAPLKERTVMEDHTETTGEAGLTSIISTDMSRPTTMEDSAMMGPPPTSQFTPLAKARNDRSHLRLATDPTKHHIPVKSYPIYPMSRNAVSSIERSTARTNCVRRDPAAETTVSEHDVLVESSPVSPTLRDSGSELGSDDRGLDKVIPQLDGDRGSVQEALAEDDEPIPPAYTRACAEHDIQSTLNLLADNEHALSKMEVPTSRARLDAQTPVDADDETPQVTASPAKGATAFPFPRQLMSRLSMPFIAKQRQPSALLKYCERNATTRQRRLMTDSLRTPDRFISSRPRTPTKDNMVFAQTAAMPSPLAGYGGQRIVEADPFAPPPRRSICMAEQHATLRGPPVRTREVGRAASRVDAPSAAEQRAVSEGGIWHVGGSIVAEGITSTPNGRGGRVTSGTCAPHYTADFLRKTSATEEEVKHGRRLALAMDIDQGAKMLDHSSPSSTSPGSSSSPQSVGGRVWRDSAWEREGSLSPTKASEKKAKDIPVIPFRVLNAPALRDDYYCSLLAYSPTLSCLAVGLGPHVYLWSEAKGTSRANIPDSLTAPFASHVTSIFFSSAEGGSAILAIGRADGKITLWSPLDKEPRFDSEQPSPVSCVCFRPSIVRRPSVREPSMPVTTEELLVGDEEGHVYFYAIEWPTQDQRDLFAWHGSMTLLARIACHTQQVCGLAWSPDGDFFATGGNDNQLFLFETKKILKPAARSRGDSDATVNVRSGDDNSSDIPVTGQGEVLSITPGQERHVFALNAAVKAIAFAPWQPSLIAAGGGSNDRCIHFFHTFSGAALATIDCHAQVTSLIWSEQRREIAATFGFAQPEHSYRVAVFTWPRCRMVVGIPWYSEERALYAVAYPKGPLGGVEGRQSGDAGRVDSEGRPWYGKRTREEGCLVVATSDASIKFHEIWPEKAEGKKSAVGWLGGSQILEGECSFEMERSSAIR</sequence>
<keyword evidence="2" id="KW-0677">Repeat</keyword>
<keyword evidence="1 3" id="KW-0853">WD repeat</keyword>
<protein>
    <submittedName>
        <fullName evidence="5">Uncharacterized protein</fullName>
    </submittedName>
</protein>
<gene>
    <name evidence="5" type="ORF">B0A50_00995</name>
</gene>
<dbReference type="PROSITE" id="PS50294">
    <property type="entry name" value="WD_REPEATS_REGION"/>
    <property type="match status" value="1"/>
</dbReference>
<dbReference type="InterPro" id="IPR001680">
    <property type="entry name" value="WD40_rpt"/>
</dbReference>
<feature type="region of interest" description="Disordered" evidence="4">
    <location>
        <begin position="254"/>
        <end position="329"/>
    </location>
</feature>
<dbReference type="GO" id="GO:0031145">
    <property type="term" value="P:anaphase-promoting complex-dependent catabolic process"/>
    <property type="evidence" value="ECO:0007669"/>
    <property type="project" value="TreeGrafter"/>
</dbReference>
<feature type="compositionally biased region" description="Polar residues" evidence="4">
    <location>
        <begin position="172"/>
        <end position="191"/>
    </location>
</feature>
<feature type="region of interest" description="Disordered" evidence="4">
    <location>
        <begin position="1065"/>
        <end position="1085"/>
    </location>
</feature>
<dbReference type="GO" id="GO:0005680">
    <property type="term" value="C:anaphase-promoting complex"/>
    <property type="evidence" value="ECO:0007669"/>
    <property type="project" value="TreeGrafter"/>
</dbReference>
<dbReference type="PROSITE" id="PS50082">
    <property type="entry name" value="WD_REPEATS_2"/>
    <property type="match status" value="1"/>
</dbReference>
<feature type="region of interest" description="Disordered" evidence="4">
    <location>
        <begin position="172"/>
        <end position="207"/>
    </location>
</feature>
<evidence type="ECO:0000256" key="2">
    <source>
        <dbReference type="ARBA" id="ARBA00022737"/>
    </source>
</evidence>
<evidence type="ECO:0000256" key="1">
    <source>
        <dbReference type="ARBA" id="ARBA00022574"/>
    </source>
</evidence>
<dbReference type="Proteomes" id="UP000308549">
    <property type="component" value="Unassembled WGS sequence"/>
</dbReference>
<reference evidence="5 6" key="1">
    <citation type="submission" date="2017-03" db="EMBL/GenBank/DDBJ databases">
        <title>Genomes of endolithic fungi from Antarctica.</title>
        <authorList>
            <person name="Coleine C."/>
            <person name="Masonjones S."/>
            <person name="Stajich J.E."/>
        </authorList>
    </citation>
    <scope>NUCLEOTIDE SEQUENCE [LARGE SCALE GENOMIC DNA]</scope>
    <source>
        <strain evidence="5 6">CCFEE 6315</strain>
    </source>
</reference>
<feature type="compositionally biased region" description="Low complexity" evidence="4">
    <location>
        <begin position="801"/>
        <end position="819"/>
    </location>
</feature>
<dbReference type="OrthoDB" id="10263272at2759"/>
<evidence type="ECO:0000313" key="5">
    <source>
        <dbReference type="EMBL" id="TKA32770.1"/>
    </source>
</evidence>
<dbReference type="InterPro" id="IPR036322">
    <property type="entry name" value="WD40_repeat_dom_sf"/>
</dbReference>
<feature type="region of interest" description="Disordered" evidence="4">
    <location>
        <begin position="560"/>
        <end position="590"/>
    </location>
</feature>
<dbReference type="PANTHER" id="PTHR19918">
    <property type="entry name" value="CELL DIVISION CYCLE 20 CDC20 FIZZY -RELATED"/>
    <property type="match status" value="1"/>
</dbReference>
<feature type="region of interest" description="Disordered" evidence="4">
    <location>
        <begin position="464"/>
        <end position="510"/>
    </location>
</feature>
<feature type="region of interest" description="Disordered" evidence="4">
    <location>
        <begin position="797"/>
        <end position="820"/>
    </location>
</feature>
<dbReference type="PANTHER" id="PTHR19918:SF5">
    <property type="entry name" value="MEIOSIS-SPECIFIC APC_C ACTIVATOR PROTEIN AMA1"/>
    <property type="match status" value="1"/>
</dbReference>
<name>A0A4U0UBG2_9PEZI</name>
<feature type="region of interest" description="Disordered" evidence="4">
    <location>
        <begin position="47"/>
        <end position="101"/>
    </location>
</feature>
<proteinExistence type="predicted"/>
<dbReference type="Gene3D" id="2.130.10.10">
    <property type="entry name" value="YVTN repeat-like/Quinoprotein amine dehydrogenase"/>
    <property type="match status" value="1"/>
</dbReference>
<dbReference type="Pfam" id="PF00400">
    <property type="entry name" value="WD40"/>
    <property type="match status" value="1"/>
</dbReference>
<comment type="caution">
    <text evidence="5">The sequence shown here is derived from an EMBL/GenBank/DDBJ whole genome shotgun (WGS) entry which is preliminary data.</text>
</comment>
<organism evidence="5 6">
    <name type="scientific">Salinomyces thailandicus</name>
    <dbReference type="NCBI Taxonomy" id="706561"/>
    <lineage>
        <taxon>Eukaryota</taxon>
        <taxon>Fungi</taxon>
        <taxon>Dikarya</taxon>
        <taxon>Ascomycota</taxon>
        <taxon>Pezizomycotina</taxon>
        <taxon>Dothideomycetes</taxon>
        <taxon>Dothideomycetidae</taxon>
        <taxon>Mycosphaerellales</taxon>
        <taxon>Teratosphaeriaceae</taxon>
        <taxon>Salinomyces</taxon>
    </lineage>
</organism>